<dbReference type="RefSeq" id="WP_245798372.1">
    <property type="nucleotide sequence ID" value="NZ_FQUO01000010.1"/>
</dbReference>
<dbReference type="SUPFAM" id="SSF53271">
    <property type="entry name" value="PRTase-like"/>
    <property type="match status" value="1"/>
</dbReference>
<dbReference type="PANTHER" id="PTHR47505">
    <property type="entry name" value="DNA UTILIZATION PROTEIN YHGH"/>
    <property type="match status" value="1"/>
</dbReference>
<evidence type="ECO:0000259" key="2">
    <source>
        <dbReference type="Pfam" id="PF00156"/>
    </source>
</evidence>
<dbReference type="Gene3D" id="3.40.50.2020">
    <property type="match status" value="1"/>
</dbReference>
<dbReference type="Pfam" id="PF00156">
    <property type="entry name" value="Pribosyltran"/>
    <property type="match status" value="1"/>
</dbReference>
<dbReference type="PANTHER" id="PTHR47505:SF1">
    <property type="entry name" value="DNA UTILIZATION PROTEIN YHGH"/>
    <property type="match status" value="1"/>
</dbReference>
<feature type="domain" description="Phosphoribosyltransferase" evidence="2">
    <location>
        <begin position="171"/>
        <end position="238"/>
    </location>
</feature>
<sequence length="242" mass="26657">MATKNIFGLSASFRGAGGALLHLAFPHLCAGCGSDVLSKDQQLCTVCFEQLPATSFEHHAANPVEKIFWGRLALRYGTAQYFFTKGSVIQELMHQLKYKGNKDLGLVLGKIMGSQLAATNRFREVDALVPLPLYPEKEHKRGYNQAQVLCQGIAETLGKPVLSKAVIRTHHTESQTKKSRVERWQNMEGRFLLQDEKTVQGKHLLLVDDVVTTGATLEACGRELLEVPGTTLSIATLCCAFN</sequence>
<dbReference type="InterPro" id="IPR029057">
    <property type="entry name" value="PRTase-like"/>
</dbReference>
<comment type="similarity">
    <text evidence="1">Belongs to the ComF/GntX family.</text>
</comment>
<evidence type="ECO:0000313" key="3">
    <source>
        <dbReference type="EMBL" id="SHF61511.1"/>
    </source>
</evidence>
<protein>
    <submittedName>
        <fullName evidence="3">ComF family protein</fullName>
    </submittedName>
</protein>
<dbReference type="AlphaFoldDB" id="A0A1M5D3G6"/>
<dbReference type="InterPro" id="IPR051910">
    <property type="entry name" value="ComF/GntX_DNA_util-trans"/>
</dbReference>
<dbReference type="Proteomes" id="UP000184368">
    <property type="component" value="Unassembled WGS sequence"/>
</dbReference>
<accession>A0A1M5D3G6</accession>
<evidence type="ECO:0000256" key="1">
    <source>
        <dbReference type="ARBA" id="ARBA00008007"/>
    </source>
</evidence>
<dbReference type="InterPro" id="IPR000836">
    <property type="entry name" value="PRTase_dom"/>
</dbReference>
<gene>
    <name evidence="3" type="ORF">SAMN05444008_11061</name>
</gene>
<keyword evidence="4" id="KW-1185">Reference proteome</keyword>
<organism evidence="3 4">
    <name type="scientific">Cnuella takakiae</name>
    <dbReference type="NCBI Taxonomy" id="1302690"/>
    <lineage>
        <taxon>Bacteria</taxon>
        <taxon>Pseudomonadati</taxon>
        <taxon>Bacteroidota</taxon>
        <taxon>Chitinophagia</taxon>
        <taxon>Chitinophagales</taxon>
        <taxon>Chitinophagaceae</taxon>
        <taxon>Cnuella</taxon>
    </lineage>
</organism>
<evidence type="ECO:0000313" key="4">
    <source>
        <dbReference type="Proteomes" id="UP000184368"/>
    </source>
</evidence>
<name>A0A1M5D3G6_9BACT</name>
<dbReference type="STRING" id="1302690.BUE76_21175"/>
<dbReference type="EMBL" id="FQUO01000010">
    <property type="protein sequence ID" value="SHF61511.1"/>
    <property type="molecule type" value="Genomic_DNA"/>
</dbReference>
<proteinExistence type="inferred from homology"/>
<reference evidence="3 4" key="1">
    <citation type="submission" date="2016-11" db="EMBL/GenBank/DDBJ databases">
        <authorList>
            <person name="Jaros S."/>
            <person name="Januszkiewicz K."/>
            <person name="Wedrychowicz H."/>
        </authorList>
    </citation>
    <scope>NUCLEOTIDE SEQUENCE [LARGE SCALE GENOMIC DNA]</scope>
    <source>
        <strain evidence="3 4">DSM 26897</strain>
    </source>
</reference>
<dbReference type="CDD" id="cd06223">
    <property type="entry name" value="PRTases_typeI"/>
    <property type="match status" value="1"/>
</dbReference>